<dbReference type="PANTHER" id="PTHR43711:SF1">
    <property type="entry name" value="HISTIDINE KINASE 1"/>
    <property type="match status" value="1"/>
</dbReference>
<dbReference type="InterPro" id="IPR003594">
    <property type="entry name" value="HATPase_dom"/>
</dbReference>
<evidence type="ECO:0000256" key="9">
    <source>
        <dbReference type="ARBA" id="ARBA00022741"/>
    </source>
</evidence>
<keyword evidence="5" id="KW-1003">Cell membrane</keyword>
<dbReference type="RefSeq" id="WP_114435214.1">
    <property type="nucleotide sequence ID" value="NZ_QPJI01000017.1"/>
</dbReference>
<feature type="transmembrane region" description="Helical" evidence="15">
    <location>
        <begin position="262"/>
        <end position="287"/>
    </location>
</feature>
<dbReference type="Proteomes" id="UP000253647">
    <property type="component" value="Unassembled WGS sequence"/>
</dbReference>
<dbReference type="SMART" id="SM01079">
    <property type="entry name" value="CHASE"/>
    <property type="match status" value="1"/>
</dbReference>
<feature type="domain" description="CHASE" evidence="17">
    <location>
        <begin position="111"/>
        <end position="200"/>
    </location>
</feature>
<dbReference type="InterPro" id="IPR004358">
    <property type="entry name" value="Sig_transdc_His_kin-like_C"/>
</dbReference>
<comment type="subcellular location">
    <subcellularLocation>
        <location evidence="2">Cell membrane</location>
    </subcellularLocation>
    <subcellularLocation>
        <location evidence="3">Membrane raft</location>
        <topology evidence="3">Multi-pass membrane protein</topology>
    </subcellularLocation>
</comment>
<keyword evidence="12 15" id="KW-1133">Transmembrane helix</keyword>
<dbReference type="FunFam" id="1.10.287.130:FF:000001">
    <property type="entry name" value="Two-component sensor histidine kinase"/>
    <property type="match status" value="1"/>
</dbReference>
<keyword evidence="14 15" id="KW-0472">Membrane</keyword>
<keyword evidence="9" id="KW-0547">Nucleotide-binding</keyword>
<gene>
    <name evidence="18" type="ORF">DET61_11737</name>
</gene>
<evidence type="ECO:0000313" key="19">
    <source>
        <dbReference type="Proteomes" id="UP000253647"/>
    </source>
</evidence>
<keyword evidence="10 18" id="KW-0418">Kinase</keyword>
<protein>
    <recommendedName>
        <fullName evidence="4">histidine kinase</fullName>
        <ecNumber evidence="4">2.7.13.3</ecNumber>
    </recommendedName>
</protein>
<feature type="domain" description="Histidine kinase" evidence="16">
    <location>
        <begin position="421"/>
        <end position="638"/>
    </location>
</feature>
<dbReference type="GO" id="GO:0045121">
    <property type="term" value="C:membrane raft"/>
    <property type="evidence" value="ECO:0007669"/>
    <property type="project" value="UniProtKB-SubCell"/>
</dbReference>
<evidence type="ECO:0000259" key="16">
    <source>
        <dbReference type="PROSITE" id="PS50109"/>
    </source>
</evidence>
<comment type="caution">
    <text evidence="18">The sequence shown here is derived from an EMBL/GenBank/DDBJ whole genome shotgun (WGS) entry which is preliminary data.</text>
</comment>
<evidence type="ECO:0000259" key="17">
    <source>
        <dbReference type="PROSITE" id="PS50839"/>
    </source>
</evidence>
<keyword evidence="7" id="KW-0808">Transferase</keyword>
<sequence length="638" mass="70149">MSTQKQEQAFFGLVWLARLTVCLLTVGLALAIDSTATERHRADVRAHWQERVDDLGLRLRATILQNTQTVWGLAANVAVQPDIGEERFQRLASVIFKLAPELLNIGLAPGFVIKHIYPLDGNEAALGLDLQAQSLSRDQMALLLESRRAVFSGPINLVQGGQGLAARIPIFENDTGRVWGVISAILDLDRLYTAIGLDSLPPEVVFALSTTGSGNIDEGLFFGEPDAAWQAPVSTTMAMPGFSWKLYAQPADGWPDHPDSPWLLRSLLGLVTLIIIAGTLWITTLILRDRQMQLRFWGLFELAPFGIALYDAISGELLQANPGFTRILDSKAKNIGYFDDVRSLSGDQQRSEPSISNRLASQVRFTGVEGFFPMADGTLQPLMLHGLRLDLQGKESVIWIIVEDISQRKEAERLKSEFISTVSHELRTPLTSISGALSLLTTNAVGELSGKAQQLLKIAQRNSDQLGFLINDLLDIEKLIAGKMDFNVVEFPVSEAITESLENIQNYATEKNITLNAQELSTTTVKADKQRLAQALNNILSNAIKFSPVNGQIRIWTKPHGQGLRIYVQDEGPGIAPEFRERMFQKFSQADSSDRRSKGGTGLGLAITKELMARMEGDVDFTSEAGQGATFWLEVPAA</sequence>
<dbReference type="PROSITE" id="PS50109">
    <property type="entry name" value="HIS_KIN"/>
    <property type="match status" value="1"/>
</dbReference>
<evidence type="ECO:0000256" key="4">
    <source>
        <dbReference type="ARBA" id="ARBA00012438"/>
    </source>
</evidence>
<dbReference type="CDD" id="cd00082">
    <property type="entry name" value="HisKA"/>
    <property type="match status" value="1"/>
</dbReference>
<dbReference type="AlphaFoldDB" id="A0A368XCD5"/>
<dbReference type="GO" id="GO:0005524">
    <property type="term" value="F:ATP binding"/>
    <property type="evidence" value="ECO:0007669"/>
    <property type="project" value="UniProtKB-KW"/>
</dbReference>
<keyword evidence="11" id="KW-0067">ATP-binding</keyword>
<evidence type="ECO:0000256" key="1">
    <source>
        <dbReference type="ARBA" id="ARBA00000085"/>
    </source>
</evidence>
<evidence type="ECO:0000313" key="18">
    <source>
        <dbReference type="EMBL" id="RCW63694.1"/>
    </source>
</evidence>
<dbReference type="InterPro" id="IPR035965">
    <property type="entry name" value="PAS-like_dom_sf"/>
</dbReference>
<evidence type="ECO:0000256" key="7">
    <source>
        <dbReference type="ARBA" id="ARBA00022679"/>
    </source>
</evidence>
<dbReference type="Gene3D" id="3.30.450.20">
    <property type="entry name" value="PAS domain"/>
    <property type="match status" value="1"/>
</dbReference>
<dbReference type="PANTHER" id="PTHR43711">
    <property type="entry name" value="TWO-COMPONENT HISTIDINE KINASE"/>
    <property type="match status" value="1"/>
</dbReference>
<dbReference type="SMART" id="SM00388">
    <property type="entry name" value="HisKA"/>
    <property type="match status" value="1"/>
</dbReference>
<dbReference type="SUPFAM" id="SSF47384">
    <property type="entry name" value="Homodimeric domain of signal transducing histidine kinase"/>
    <property type="match status" value="1"/>
</dbReference>
<keyword evidence="6" id="KW-0597">Phosphoprotein</keyword>
<dbReference type="InterPro" id="IPR006189">
    <property type="entry name" value="CHASE_dom"/>
</dbReference>
<evidence type="ECO:0000256" key="6">
    <source>
        <dbReference type="ARBA" id="ARBA00022553"/>
    </source>
</evidence>
<keyword evidence="8 15" id="KW-0812">Transmembrane</keyword>
<evidence type="ECO:0000256" key="5">
    <source>
        <dbReference type="ARBA" id="ARBA00022475"/>
    </source>
</evidence>
<evidence type="ECO:0000256" key="12">
    <source>
        <dbReference type="ARBA" id="ARBA00022989"/>
    </source>
</evidence>
<dbReference type="Gene3D" id="1.10.287.130">
    <property type="match status" value="1"/>
</dbReference>
<evidence type="ECO:0000256" key="10">
    <source>
        <dbReference type="ARBA" id="ARBA00022777"/>
    </source>
</evidence>
<evidence type="ECO:0000256" key="14">
    <source>
        <dbReference type="ARBA" id="ARBA00023136"/>
    </source>
</evidence>
<dbReference type="InterPro" id="IPR003661">
    <property type="entry name" value="HisK_dim/P_dom"/>
</dbReference>
<dbReference type="Pfam" id="PF00512">
    <property type="entry name" value="HisKA"/>
    <property type="match status" value="1"/>
</dbReference>
<keyword evidence="13" id="KW-0902">Two-component regulatory system</keyword>
<dbReference type="InterPro" id="IPR005467">
    <property type="entry name" value="His_kinase_dom"/>
</dbReference>
<evidence type="ECO:0000256" key="8">
    <source>
        <dbReference type="ARBA" id="ARBA00022692"/>
    </source>
</evidence>
<dbReference type="InterPro" id="IPR036097">
    <property type="entry name" value="HisK_dim/P_sf"/>
</dbReference>
<comment type="catalytic activity">
    <reaction evidence="1">
        <text>ATP + protein L-histidine = ADP + protein N-phospho-L-histidine.</text>
        <dbReference type="EC" id="2.7.13.3"/>
    </reaction>
</comment>
<dbReference type="Gene3D" id="3.30.450.350">
    <property type="entry name" value="CHASE domain"/>
    <property type="match status" value="1"/>
</dbReference>
<evidence type="ECO:0000256" key="3">
    <source>
        <dbReference type="ARBA" id="ARBA00004314"/>
    </source>
</evidence>
<dbReference type="Pfam" id="PF03924">
    <property type="entry name" value="CHASE"/>
    <property type="match status" value="1"/>
</dbReference>
<dbReference type="InterPro" id="IPR042240">
    <property type="entry name" value="CHASE_sf"/>
</dbReference>
<dbReference type="SUPFAM" id="SSF55785">
    <property type="entry name" value="PYP-like sensor domain (PAS domain)"/>
    <property type="match status" value="1"/>
</dbReference>
<evidence type="ECO:0000256" key="15">
    <source>
        <dbReference type="SAM" id="Phobius"/>
    </source>
</evidence>
<name>A0A368XCD5_MARNT</name>
<dbReference type="SMART" id="SM00387">
    <property type="entry name" value="HATPase_c"/>
    <property type="match status" value="1"/>
</dbReference>
<evidence type="ECO:0000256" key="13">
    <source>
        <dbReference type="ARBA" id="ARBA00023012"/>
    </source>
</evidence>
<dbReference type="InterPro" id="IPR050736">
    <property type="entry name" value="Sensor_HK_Regulatory"/>
</dbReference>
<reference evidence="18 19" key="1">
    <citation type="submission" date="2018-07" db="EMBL/GenBank/DDBJ databases">
        <title>Freshwater and sediment microbial communities from various areas in North America, analyzing microbe dynamics in response to fracking.</title>
        <authorList>
            <person name="Lamendella R."/>
        </authorList>
    </citation>
    <scope>NUCLEOTIDE SEQUENCE [LARGE SCALE GENOMIC DNA]</scope>
    <source>
        <strain evidence="18 19">105B</strain>
    </source>
</reference>
<dbReference type="Gene3D" id="3.30.565.10">
    <property type="entry name" value="Histidine kinase-like ATPase, C-terminal domain"/>
    <property type="match status" value="1"/>
</dbReference>
<dbReference type="PROSITE" id="PS50839">
    <property type="entry name" value="CHASE"/>
    <property type="match status" value="1"/>
</dbReference>
<dbReference type="InterPro" id="IPR036890">
    <property type="entry name" value="HATPase_C_sf"/>
</dbReference>
<dbReference type="GO" id="GO:0000155">
    <property type="term" value="F:phosphorelay sensor kinase activity"/>
    <property type="evidence" value="ECO:0007669"/>
    <property type="project" value="InterPro"/>
</dbReference>
<dbReference type="EC" id="2.7.13.3" evidence="4"/>
<dbReference type="EMBL" id="QPJI01000017">
    <property type="protein sequence ID" value="RCW63694.1"/>
    <property type="molecule type" value="Genomic_DNA"/>
</dbReference>
<dbReference type="SUPFAM" id="SSF55874">
    <property type="entry name" value="ATPase domain of HSP90 chaperone/DNA topoisomerase II/histidine kinase"/>
    <property type="match status" value="1"/>
</dbReference>
<evidence type="ECO:0000256" key="11">
    <source>
        <dbReference type="ARBA" id="ARBA00022840"/>
    </source>
</evidence>
<proteinExistence type="predicted"/>
<evidence type="ECO:0000256" key="2">
    <source>
        <dbReference type="ARBA" id="ARBA00004236"/>
    </source>
</evidence>
<dbReference type="Pfam" id="PF02518">
    <property type="entry name" value="HATPase_c"/>
    <property type="match status" value="1"/>
</dbReference>
<accession>A0A368XCD5</accession>
<organism evidence="18 19">
    <name type="scientific">Marinobacter nauticus</name>
    <name type="common">Marinobacter hydrocarbonoclasticus</name>
    <name type="synonym">Marinobacter aquaeolei</name>
    <dbReference type="NCBI Taxonomy" id="2743"/>
    <lineage>
        <taxon>Bacteria</taxon>
        <taxon>Pseudomonadati</taxon>
        <taxon>Pseudomonadota</taxon>
        <taxon>Gammaproteobacteria</taxon>
        <taxon>Pseudomonadales</taxon>
        <taxon>Marinobacteraceae</taxon>
        <taxon>Marinobacter</taxon>
    </lineage>
</organism>
<dbReference type="FunFam" id="3.30.565.10:FF:000023">
    <property type="entry name" value="PAS domain-containing sensor histidine kinase"/>
    <property type="match status" value="1"/>
</dbReference>
<dbReference type="GO" id="GO:0005886">
    <property type="term" value="C:plasma membrane"/>
    <property type="evidence" value="ECO:0007669"/>
    <property type="project" value="UniProtKB-SubCell"/>
</dbReference>
<dbReference type="PRINTS" id="PR00344">
    <property type="entry name" value="BCTRLSENSOR"/>
</dbReference>